<accession>A0AA45UUI9</accession>
<name>A0AA45UUI9_ANAPH</name>
<reference evidence="2" key="1">
    <citation type="submission" date="2016-03" db="EMBL/GenBank/DDBJ databases">
        <authorList>
            <person name="Loux Valentin"/>
        </authorList>
    </citation>
    <scope>NUCLEOTIDE SEQUENCE [LARGE SCALE GENOMIC DNA]</scope>
    <source>
        <strain evidence="2">C1</strain>
    </source>
</reference>
<proteinExistence type="predicted"/>
<comment type="caution">
    <text evidence="1">The sequence shown here is derived from an EMBL/GenBank/DDBJ whole genome shotgun (WGS) entry which is preliminary data.</text>
</comment>
<dbReference type="AlphaFoldDB" id="A0AA45UUI9"/>
<evidence type="ECO:0000313" key="2">
    <source>
        <dbReference type="Proteomes" id="UP000078419"/>
    </source>
</evidence>
<dbReference type="EMBL" id="FLLR01000215">
    <property type="protein sequence ID" value="SBO15111.1"/>
    <property type="molecule type" value="Genomic_DNA"/>
</dbReference>
<gene>
    <name evidence="1" type="ORF">ANAPC1_01489</name>
</gene>
<organism evidence="1 2">
    <name type="scientific">Anaplasma phagocytophilum</name>
    <name type="common">Ehrlichia phagocytophila</name>
    <dbReference type="NCBI Taxonomy" id="948"/>
    <lineage>
        <taxon>Bacteria</taxon>
        <taxon>Pseudomonadati</taxon>
        <taxon>Pseudomonadota</taxon>
        <taxon>Alphaproteobacteria</taxon>
        <taxon>Rickettsiales</taxon>
        <taxon>Anaplasmataceae</taxon>
        <taxon>Anaplasma</taxon>
        <taxon>phagocytophilum group</taxon>
    </lineage>
</organism>
<dbReference type="Proteomes" id="UP000078419">
    <property type="component" value="Unassembled WGS sequence"/>
</dbReference>
<sequence length="152" mass="16505">MKRQDLSAFTADATSQLDVLRHDGYPLGVDGTKVGVFEETDQVGLACLLQGHHSRALEAEVRLEVLRDLPHQPLEGQLVDEQLSRLLVTTNLTQRDRARPVAMRLLDSTGCRSTLPGGLGSKLLARCFSSRALAGGLLRTGHSENVGDDYGQ</sequence>
<protein>
    <submittedName>
        <fullName evidence="1">Uncharacterized protein</fullName>
    </submittedName>
</protein>
<evidence type="ECO:0000313" key="1">
    <source>
        <dbReference type="EMBL" id="SBO15111.1"/>
    </source>
</evidence>